<feature type="compositionally biased region" description="Low complexity" evidence="1">
    <location>
        <begin position="97"/>
        <end position="114"/>
    </location>
</feature>
<evidence type="ECO:0000256" key="1">
    <source>
        <dbReference type="SAM" id="MobiDB-lite"/>
    </source>
</evidence>
<dbReference type="PROSITE" id="PS50330">
    <property type="entry name" value="UIM"/>
    <property type="match status" value="1"/>
</dbReference>
<feature type="compositionally biased region" description="Basic and acidic residues" evidence="1">
    <location>
        <begin position="49"/>
        <end position="59"/>
    </location>
</feature>
<sequence length="627" mass="71018">MEHSDDPVKFGLELPERVTITVEEVASDGTSQSEPGTESPKPCAGIVADEVHDDPRPGADLEPELAEQSTVATTDLGVDSAASSGGLNYYARRGNHSYSSSRSNPLDSLSSQSLAPFEPLRAPTPDCDLYSLDIPHPRNYDIAKSTSRTREALLEFQGPYFAARAARLNREDHPDLFPPFLTPRKEDPKKPQYTDWVMLMKHKSTQAKLDVAFQQHIEQMNFEEGHHNARLAWKIAEPGVKFRIAQERSRVQWYKDQQAAELERYEQAKKWRQVEEMRNGHILHARQNTPEDNSVTLPDGCGLTWPDAETKVPSKLMGPGEALGLSGARRARSDVQEISVPPANAQHIMIDGPDDLLEFLELEEMTAEVRRAQLAEYAYYEKQAQQKRNHYEKQAQQGWTLDQKGDVNMTEAGDADNEGGRDSEDERERIFERPTWPPSPHGFNSQMEHIESVEERGRPSVPPKLRHEKRKIRFDLPNLTWKKKSPPSRPSAALGFHLGEGPSQFYKEEYMRQYSDDDAIDEAISLSLQDLEEKQQRAPNGEFLAKAWDEEAELRKAIKLSLQDVEMEQEASAGSEKQAPECSSSLRLLDTADEDTANDKEDDPDLKLAMQMSFYPRKKELKGSKRE</sequence>
<protein>
    <submittedName>
        <fullName evidence="2">Uncharacterized protein</fullName>
    </submittedName>
</protein>
<dbReference type="Proteomes" id="UP000800093">
    <property type="component" value="Unassembled WGS sequence"/>
</dbReference>
<feature type="region of interest" description="Disordered" evidence="1">
    <location>
        <begin position="477"/>
        <end position="496"/>
    </location>
</feature>
<feature type="region of interest" description="Disordered" evidence="1">
    <location>
        <begin position="23"/>
        <end position="120"/>
    </location>
</feature>
<dbReference type="SMART" id="SM00726">
    <property type="entry name" value="UIM"/>
    <property type="match status" value="3"/>
</dbReference>
<dbReference type="EMBL" id="ML986578">
    <property type="protein sequence ID" value="KAF2271014.1"/>
    <property type="molecule type" value="Genomic_DNA"/>
</dbReference>
<feature type="compositionally biased region" description="Acidic residues" evidence="1">
    <location>
        <begin position="591"/>
        <end position="604"/>
    </location>
</feature>
<evidence type="ECO:0000313" key="2">
    <source>
        <dbReference type="EMBL" id="KAF2271014.1"/>
    </source>
</evidence>
<feature type="region of interest" description="Disordered" evidence="1">
    <location>
        <begin position="565"/>
        <end position="627"/>
    </location>
</feature>
<keyword evidence="3" id="KW-1185">Reference proteome</keyword>
<dbReference type="AlphaFoldDB" id="A0A9P4TS20"/>
<proteinExistence type="predicted"/>
<organism evidence="2 3">
    <name type="scientific">Lojkania enalia</name>
    <dbReference type="NCBI Taxonomy" id="147567"/>
    <lineage>
        <taxon>Eukaryota</taxon>
        <taxon>Fungi</taxon>
        <taxon>Dikarya</taxon>
        <taxon>Ascomycota</taxon>
        <taxon>Pezizomycotina</taxon>
        <taxon>Dothideomycetes</taxon>
        <taxon>Pleosporomycetidae</taxon>
        <taxon>Pleosporales</taxon>
        <taxon>Pleosporales incertae sedis</taxon>
        <taxon>Lojkania</taxon>
    </lineage>
</organism>
<comment type="caution">
    <text evidence="2">The sequence shown here is derived from an EMBL/GenBank/DDBJ whole genome shotgun (WGS) entry which is preliminary data.</text>
</comment>
<dbReference type="InterPro" id="IPR003903">
    <property type="entry name" value="UIM_dom"/>
</dbReference>
<feature type="region of interest" description="Disordered" evidence="1">
    <location>
        <begin position="391"/>
        <end position="445"/>
    </location>
</feature>
<feature type="compositionally biased region" description="Basic and acidic residues" evidence="1">
    <location>
        <begin position="617"/>
        <end position="627"/>
    </location>
</feature>
<gene>
    <name evidence="2" type="ORF">CC78DRAFT_573388</name>
</gene>
<feature type="compositionally biased region" description="Basic and acidic residues" evidence="1">
    <location>
        <begin position="418"/>
        <end position="432"/>
    </location>
</feature>
<dbReference type="Gene3D" id="6.10.140.100">
    <property type="match status" value="1"/>
</dbReference>
<accession>A0A9P4TS20</accession>
<dbReference type="Pfam" id="PF02809">
    <property type="entry name" value="UIM"/>
    <property type="match status" value="2"/>
</dbReference>
<name>A0A9P4TS20_9PLEO</name>
<evidence type="ECO:0000313" key="3">
    <source>
        <dbReference type="Proteomes" id="UP000800093"/>
    </source>
</evidence>
<reference evidence="3" key="1">
    <citation type="journal article" date="2020" name="Stud. Mycol.">
        <title>101 Dothideomycetes genomes: A test case for predicting lifestyles and emergence of pathogens.</title>
        <authorList>
            <person name="Haridas S."/>
            <person name="Albert R."/>
            <person name="Binder M."/>
            <person name="Bloem J."/>
            <person name="LaButti K."/>
            <person name="Salamov A."/>
            <person name="Andreopoulos B."/>
            <person name="Baker S."/>
            <person name="Barry K."/>
            <person name="Bills G."/>
            <person name="Bluhm B."/>
            <person name="Cannon C."/>
            <person name="Castanera R."/>
            <person name="Culley D."/>
            <person name="Daum C."/>
            <person name="Ezra D."/>
            <person name="Gonzalez J."/>
            <person name="Henrissat B."/>
            <person name="Kuo A."/>
            <person name="Liang C."/>
            <person name="Lipzen A."/>
            <person name="Lutzoni F."/>
            <person name="Magnuson J."/>
            <person name="Mondo S."/>
            <person name="Nolan M."/>
            <person name="Ohm R."/>
            <person name="Pangilinan J."/>
            <person name="Park H.-J."/>
            <person name="Ramirez L."/>
            <person name="Alfaro M."/>
            <person name="Sun H."/>
            <person name="Tritt A."/>
            <person name="Yoshinaga Y."/>
            <person name="Zwiers L.-H."/>
            <person name="Turgeon B."/>
            <person name="Goodwin S."/>
            <person name="Spatafora J."/>
            <person name="Crous P."/>
            <person name="Grigoriev I."/>
        </authorList>
    </citation>
    <scope>NUCLEOTIDE SEQUENCE [LARGE SCALE GENOMIC DNA]</scope>
    <source>
        <strain evidence="3">CBS 304.66</strain>
    </source>
</reference>